<reference evidence="2 3" key="1">
    <citation type="submission" date="2016-06" db="EMBL/GenBank/DDBJ databases">
        <title>Evolution of pathogenesis and genome organization in the Tremellales.</title>
        <authorList>
            <person name="Cuomo C."/>
            <person name="Litvintseva A."/>
            <person name="Heitman J."/>
            <person name="Chen Y."/>
            <person name="Sun S."/>
            <person name="Springer D."/>
            <person name="Dromer F."/>
            <person name="Young S."/>
            <person name="Zeng Q."/>
            <person name="Chapman S."/>
            <person name="Gujja S."/>
            <person name="Saif S."/>
            <person name="Birren B."/>
        </authorList>
    </citation>
    <scope>NUCLEOTIDE SEQUENCE [LARGE SCALE GENOMIC DNA]</scope>
    <source>
        <strain evidence="2 3">ATCC 28783</strain>
    </source>
</reference>
<comment type="caution">
    <text evidence="2">The sequence shown here is derived from an EMBL/GenBank/DDBJ whole genome shotgun (WGS) entry which is preliminary data.</text>
</comment>
<dbReference type="EMBL" id="SDIL01000106">
    <property type="protein sequence ID" value="RXK36176.1"/>
    <property type="molecule type" value="Genomic_DNA"/>
</dbReference>
<evidence type="ECO:0000313" key="3">
    <source>
        <dbReference type="Proteomes" id="UP000289152"/>
    </source>
</evidence>
<name>A0A4Q1BDQ1_TREME</name>
<sequence length="396" mass="44304">MDGSFDHSVSPEQLKALDDSFSGDHPAIQPATQVSEPLPPMHSDDGARSQTENVVEGPVQLADQMNTSPRMAAAWIPGNPSETGDDFEDLNTRFFPLCFDLNDAWSDHMFTLGGPLSVAGSPRSDMAASLYEENQIPGPSRQIMDNGLGSFKDRFTSWLHWNGPGSAKWDNELERRLEEFDACHDNWFRDPSRLLDEDLIDGALTYINEAMDKSERQVFHLTKLTYSHDPPRGYTLQHLEISPEDKQKCYPYSLSMSGPWGEEFQIKMFASNPGDDISNSVVATALARRLFESAIPANCSNIGSSLVKEGGSKITDAVETPQNTQRQERDVEVYKKSALALAIGDSFPDIKEFIEAMSHILKPEATDQGFVREEGDQEETQQTLKNMLDLERPEHW</sequence>
<protein>
    <submittedName>
        <fullName evidence="2">Uncharacterized protein</fullName>
    </submittedName>
</protein>
<dbReference type="InParanoid" id="A0A4Q1BDQ1"/>
<gene>
    <name evidence="2" type="ORF">M231_06581</name>
</gene>
<dbReference type="VEuPathDB" id="FungiDB:TREMEDRAFT_64057"/>
<organism evidence="2 3">
    <name type="scientific">Tremella mesenterica</name>
    <name type="common">Jelly fungus</name>
    <dbReference type="NCBI Taxonomy" id="5217"/>
    <lineage>
        <taxon>Eukaryota</taxon>
        <taxon>Fungi</taxon>
        <taxon>Dikarya</taxon>
        <taxon>Basidiomycota</taxon>
        <taxon>Agaricomycotina</taxon>
        <taxon>Tremellomycetes</taxon>
        <taxon>Tremellales</taxon>
        <taxon>Tremellaceae</taxon>
        <taxon>Tremella</taxon>
    </lineage>
</organism>
<keyword evidence="3" id="KW-1185">Reference proteome</keyword>
<evidence type="ECO:0000256" key="1">
    <source>
        <dbReference type="SAM" id="MobiDB-lite"/>
    </source>
</evidence>
<accession>A0A4Q1BDQ1</accession>
<proteinExistence type="predicted"/>
<feature type="region of interest" description="Disordered" evidence="1">
    <location>
        <begin position="1"/>
        <end position="54"/>
    </location>
</feature>
<dbReference type="Proteomes" id="UP000289152">
    <property type="component" value="Unassembled WGS sequence"/>
</dbReference>
<dbReference type="AlphaFoldDB" id="A0A4Q1BDQ1"/>
<evidence type="ECO:0000313" key="2">
    <source>
        <dbReference type="EMBL" id="RXK36176.1"/>
    </source>
</evidence>